<evidence type="ECO:0000256" key="1">
    <source>
        <dbReference type="ARBA" id="ARBA00004496"/>
    </source>
</evidence>
<gene>
    <name evidence="12" type="ORF">LKACC16343_01249</name>
</gene>
<dbReference type="PANTHER" id="PTHR42713:SF3">
    <property type="entry name" value="TRANSCRIPTIONAL REGULATORY PROTEIN HPTR"/>
    <property type="match status" value="1"/>
</dbReference>
<keyword evidence="6" id="KW-0238">DNA-binding</keyword>
<sequence>MYSVMVIDDEYMILKGLEKIIDWNEYGFQVVKSARNSRQALEYLETNEVDLIITDVNMPKISGLDFVKIAKERDHKFEFMILSGYQEFDYVRTGLKLGAIDYILKPVDPDALIEALKKVKQKLESENELKQASKASLNLQVKELFENDFDSDQVTDLIQQLRLSPTEIAKGITVIACNRVNDKEKVNQLCEEYGQSLKFSQNCIVDIGFIGGRGKLLKFIRELEDRQIIAGKSFITVGETVYDLSDVNQSYEQAVRLSVIYKFYEKSNKFSNNKLRVDWLEQATLPKLSLVKVKQAIALGDHGKLKEELSNIFNELSTQGVSPSYVRQIAFLIYSEVNVQVGFDERTYQDYVTRINNSENLKDIVRLLKEITNYLSDNKQESRDYSENVRQVMGLVKRNYQEDLNLRYVSDYLHLNSDYLGQLFKKETKISFSRYLNDYRIKRAQSLLKGTEQSIADISEGVGYTTTAYFYRNFKAICGISPKEYRKKYV</sequence>
<proteinExistence type="predicted"/>
<comment type="caution">
    <text evidence="12">The sequence shown here is derived from an EMBL/GenBank/DDBJ whole genome shotgun (WGS) entry which is preliminary data.</text>
</comment>
<keyword evidence="7" id="KW-0804">Transcription</keyword>
<organism evidence="12 13">
    <name type="scientific">Companilactobacillus bobalius</name>
    <dbReference type="NCBI Taxonomy" id="2801451"/>
    <lineage>
        <taxon>Bacteria</taxon>
        <taxon>Bacillati</taxon>
        <taxon>Bacillota</taxon>
        <taxon>Bacilli</taxon>
        <taxon>Lactobacillales</taxon>
        <taxon>Lactobacillaceae</taxon>
        <taxon>Companilactobacillus</taxon>
    </lineage>
</organism>
<dbReference type="Pfam" id="PF12833">
    <property type="entry name" value="HTH_18"/>
    <property type="match status" value="1"/>
</dbReference>
<dbReference type="PANTHER" id="PTHR42713">
    <property type="entry name" value="HISTIDINE KINASE-RELATED"/>
    <property type="match status" value="1"/>
</dbReference>
<dbReference type="PROSITE" id="PS00041">
    <property type="entry name" value="HTH_ARAC_FAMILY_1"/>
    <property type="match status" value="1"/>
</dbReference>
<feature type="domain" description="Response regulatory" evidence="11">
    <location>
        <begin position="3"/>
        <end position="120"/>
    </location>
</feature>
<dbReference type="CDD" id="cd17536">
    <property type="entry name" value="REC_YesN-like"/>
    <property type="match status" value="1"/>
</dbReference>
<dbReference type="InterPro" id="IPR011006">
    <property type="entry name" value="CheY-like_superfamily"/>
</dbReference>
<dbReference type="GO" id="GO:0005737">
    <property type="term" value="C:cytoplasm"/>
    <property type="evidence" value="ECO:0007669"/>
    <property type="project" value="UniProtKB-SubCell"/>
</dbReference>
<evidence type="ECO:0000313" key="13">
    <source>
        <dbReference type="Proteomes" id="UP000196232"/>
    </source>
</evidence>
<feature type="modified residue" description="4-aspartylphosphate" evidence="8">
    <location>
        <position position="55"/>
    </location>
</feature>
<keyword evidence="5" id="KW-0805">Transcription regulation</keyword>
<evidence type="ECO:0000256" key="5">
    <source>
        <dbReference type="ARBA" id="ARBA00023015"/>
    </source>
</evidence>
<dbReference type="Proteomes" id="UP000196232">
    <property type="component" value="Unassembled WGS sequence"/>
</dbReference>
<reference evidence="12 13" key="1">
    <citation type="submission" date="2017-03" db="EMBL/GenBank/DDBJ databases">
        <title>Genome sequence of Lactobacillus bobalius KACC 16343.</title>
        <authorList>
            <person name="Chun J."/>
        </authorList>
    </citation>
    <scope>NUCLEOTIDE SEQUENCE [LARGE SCALE GENOMIC DNA]</scope>
    <source>
        <strain evidence="12 13">KACC 16343</strain>
    </source>
</reference>
<dbReference type="Pfam" id="PF00072">
    <property type="entry name" value="Response_reg"/>
    <property type="match status" value="1"/>
</dbReference>
<evidence type="ECO:0000256" key="3">
    <source>
        <dbReference type="ARBA" id="ARBA00022553"/>
    </source>
</evidence>
<dbReference type="SUPFAM" id="SSF52172">
    <property type="entry name" value="CheY-like"/>
    <property type="match status" value="1"/>
</dbReference>
<evidence type="ECO:0000259" key="11">
    <source>
        <dbReference type="PROSITE" id="PS50110"/>
    </source>
</evidence>
<dbReference type="InterPro" id="IPR018060">
    <property type="entry name" value="HTH_AraC"/>
</dbReference>
<dbReference type="SUPFAM" id="SSF46689">
    <property type="entry name" value="Homeodomain-like"/>
    <property type="match status" value="1"/>
</dbReference>
<protein>
    <submittedName>
        <fullName evidence="12">Putative response regulatory protein</fullName>
    </submittedName>
</protein>
<evidence type="ECO:0000256" key="7">
    <source>
        <dbReference type="ARBA" id="ARBA00023163"/>
    </source>
</evidence>
<dbReference type="GO" id="GO:0003700">
    <property type="term" value="F:DNA-binding transcription factor activity"/>
    <property type="evidence" value="ECO:0007669"/>
    <property type="project" value="InterPro"/>
</dbReference>
<evidence type="ECO:0000259" key="10">
    <source>
        <dbReference type="PROSITE" id="PS01124"/>
    </source>
</evidence>
<keyword evidence="9" id="KW-0175">Coiled coil</keyword>
<evidence type="ECO:0000256" key="6">
    <source>
        <dbReference type="ARBA" id="ARBA00023125"/>
    </source>
</evidence>
<dbReference type="GO" id="GO:0000160">
    <property type="term" value="P:phosphorelay signal transduction system"/>
    <property type="evidence" value="ECO:0007669"/>
    <property type="project" value="UniProtKB-KW"/>
</dbReference>
<dbReference type="InterPro" id="IPR020449">
    <property type="entry name" value="Tscrpt_reg_AraC-type_HTH"/>
</dbReference>
<keyword evidence="2" id="KW-0963">Cytoplasm</keyword>
<dbReference type="AlphaFoldDB" id="A0A202FD58"/>
<feature type="coiled-coil region" evidence="9">
    <location>
        <begin position="113"/>
        <end position="140"/>
    </location>
</feature>
<dbReference type="SMART" id="SM00342">
    <property type="entry name" value="HTH_ARAC"/>
    <property type="match status" value="1"/>
</dbReference>
<accession>A0A202FD58</accession>
<evidence type="ECO:0000256" key="9">
    <source>
        <dbReference type="SAM" id="Coils"/>
    </source>
</evidence>
<dbReference type="PROSITE" id="PS01124">
    <property type="entry name" value="HTH_ARAC_FAMILY_2"/>
    <property type="match status" value="1"/>
</dbReference>
<comment type="subcellular location">
    <subcellularLocation>
        <location evidence="1">Cytoplasm</location>
    </subcellularLocation>
</comment>
<dbReference type="InterPro" id="IPR018062">
    <property type="entry name" value="HTH_AraC-typ_CS"/>
</dbReference>
<evidence type="ECO:0000256" key="4">
    <source>
        <dbReference type="ARBA" id="ARBA00023012"/>
    </source>
</evidence>
<dbReference type="EMBL" id="MYFM01000003">
    <property type="protein sequence ID" value="OVE98362.1"/>
    <property type="molecule type" value="Genomic_DNA"/>
</dbReference>
<dbReference type="RefSeq" id="WP_056953858.1">
    <property type="nucleotide sequence ID" value="NZ_LNUA01000031.1"/>
</dbReference>
<dbReference type="Gene3D" id="1.10.10.60">
    <property type="entry name" value="Homeodomain-like"/>
    <property type="match status" value="2"/>
</dbReference>
<keyword evidence="4" id="KW-0902">Two-component regulatory system</keyword>
<evidence type="ECO:0000313" key="12">
    <source>
        <dbReference type="EMBL" id="OVE98362.1"/>
    </source>
</evidence>
<keyword evidence="3 8" id="KW-0597">Phosphoprotein</keyword>
<dbReference type="SMART" id="SM00448">
    <property type="entry name" value="REC"/>
    <property type="match status" value="1"/>
</dbReference>
<dbReference type="PRINTS" id="PR00032">
    <property type="entry name" value="HTHARAC"/>
</dbReference>
<evidence type="ECO:0000256" key="8">
    <source>
        <dbReference type="PROSITE-ProRule" id="PRU00169"/>
    </source>
</evidence>
<dbReference type="Gene3D" id="3.40.50.2300">
    <property type="match status" value="1"/>
</dbReference>
<evidence type="ECO:0000256" key="2">
    <source>
        <dbReference type="ARBA" id="ARBA00022490"/>
    </source>
</evidence>
<feature type="domain" description="HTH araC/xylS-type" evidence="10">
    <location>
        <begin position="390"/>
        <end position="488"/>
    </location>
</feature>
<dbReference type="PROSITE" id="PS50110">
    <property type="entry name" value="RESPONSE_REGULATORY"/>
    <property type="match status" value="1"/>
</dbReference>
<dbReference type="InterPro" id="IPR051552">
    <property type="entry name" value="HptR"/>
</dbReference>
<dbReference type="InterPro" id="IPR001789">
    <property type="entry name" value="Sig_transdc_resp-reg_receiver"/>
</dbReference>
<name>A0A202FD58_9LACO</name>
<dbReference type="GO" id="GO:0043565">
    <property type="term" value="F:sequence-specific DNA binding"/>
    <property type="evidence" value="ECO:0007669"/>
    <property type="project" value="InterPro"/>
</dbReference>
<dbReference type="InterPro" id="IPR009057">
    <property type="entry name" value="Homeodomain-like_sf"/>
</dbReference>